<feature type="transmembrane region" description="Helical" evidence="9">
    <location>
        <begin position="12"/>
        <end position="34"/>
    </location>
</feature>
<name>A0A154KQ80_9PROT</name>
<dbReference type="PANTHER" id="PTHR35011:SF4">
    <property type="entry name" value="SLL1102 PROTEIN"/>
    <property type="match status" value="1"/>
</dbReference>
<dbReference type="EMBL" id="OBMM01000006">
    <property type="protein sequence ID" value="SOC28476.1"/>
    <property type="molecule type" value="Genomic_DNA"/>
</dbReference>
<evidence type="ECO:0000259" key="10">
    <source>
        <dbReference type="Pfam" id="PF04290"/>
    </source>
</evidence>
<feature type="domain" description="Tripartite ATP-independent periplasmic transporters DctQ component" evidence="10">
    <location>
        <begin position="25"/>
        <end position="158"/>
    </location>
</feature>
<feature type="transmembrane region" description="Helical" evidence="9">
    <location>
        <begin position="129"/>
        <end position="151"/>
    </location>
</feature>
<comment type="function">
    <text evidence="9">Part of the tripartite ATP-independent periplasmic (TRAP) transport system.</text>
</comment>
<protein>
    <recommendedName>
        <fullName evidence="9">TRAP transporter small permease protein</fullName>
    </recommendedName>
</protein>
<sequence length="175" mass="19717">MQATPKRVRSFQFVVALFSLLLLIIVGVTFYEVIARYIFKTPTIWANELALWLSAILFLAAGLYAMQRDQHLRITVLYDASPAWLQRIFDLITLACCLTFCLGIAWFGAPSSWQSLMNWEPFGTAWNPPIPATVKPLIVLTTGLMALYAIINCVKRFRGIPADTAESVTEDNRVD</sequence>
<dbReference type="InterPro" id="IPR007387">
    <property type="entry name" value="TRAP_DctQ"/>
</dbReference>
<dbReference type="Pfam" id="PF04290">
    <property type="entry name" value="DctQ"/>
    <property type="match status" value="1"/>
</dbReference>
<evidence type="ECO:0000256" key="8">
    <source>
        <dbReference type="ARBA" id="ARBA00038436"/>
    </source>
</evidence>
<keyword evidence="6 9" id="KW-1133">Transmembrane helix</keyword>
<keyword evidence="7 9" id="KW-0472">Membrane</keyword>
<keyword evidence="5 9" id="KW-0812">Transmembrane</keyword>
<dbReference type="Proteomes" id="UP000219068">
    <property type="component" value="Unassembled WGS sequence"/>
</dbReference>
<proteinExistence type="inferred from homology"/>
<dbReference type="PANTHER" id="PTHR35011">
    <property type="entry name" value="2,3-DIKETO-L-GULONATE TRAP TRANSPORTER SMALL PERMEASE PROTEIN YIAM"/>
    <property type="match status" value="1"/>
</dbReference>
<evidence type="ECO:0000256" key="2">
    <source>
        <dbReference type="ARBA" id="ARBA00022448"/>
    </source>
</evidence>
<evidence type="ECO:0000256" key="1">
    <source>
        <dbReference type="ARBA" id="ARBA00004429"/>
    </source>
</evidence>
<comment type="similarity">
    <text evidence="8 9">Belongs to the TRAP transporter small permease family.</text>
</comment>
<gene>
    <name evidence="11" type="ORF">SAMN05428964_106282</name>
</gene>
<evidence type="ECO:0000256" key="4">
    <source>
        <dbReference type="ARBA" id="ARBA00022519"/>
    </source>
</evidence>
<evidence type="ECO:0000313" key="11">
    <source>
        <dbReference type="EMBL" id="SOC28476.1"/>
    </source>
</evidence>
<organism evidence="11 12">
    <name type="scientific">Thalassospira xiamenensis</name>
    <dbReference type="NCBI Taxonomy" id="220697"/>
    <lineage>
        <taxon>Bacteria</taxon>
        <taxon>Pseudomonadati</taxon>
        <taxon>Pseudomonadota</taxon>
        <taxon>Alphaproteobacteria</taxon>
        <taxon>Rhodospirillales</taxon>
        <taxon>Thalassospiraceae</taxon>
        <taxon>Thalassospira</taxon>
    </lineage>
</organism>
<evidence type="ECO:0000256" key="7">
    <source>
        <dbReference type="ARBA" id="ARBA00023136"/>
    </source>
</evidence>
<reference evidence="11 12" key="1">
    <citation type="submission" date="2017-08" db="EMBL/GenBank/DDBJ databases">
        <authorList>
            <person name="de Groot N.N."/>
        </authorList>
    </citation>
    <scope>NUCLEOTIDE SEQUENCE [LARGE SCALE GENOMIC DNA]</scope>
    <source>
        <strain evidence="11 12">USBA 78</strain>
    </source>
</reference>
<evidence type="ECO:0000256" key="5">
    <source>
        <dbReference type="ARBA" id="ARBA00022692"/>
    </source>
</evidence>
<comment type="subunit">
    <text evidence="9">The complex comprises the extracytoplasmic solute receptor protein and the two transmembrane proteins.</text>
</comment>
<dbReference type="RefSeq" id="WP_062960717.1">
    <property type="nucleotide sequence ID" value="NZ_JPWJ01000001.1"/>
</dbReference>
<dbReference type="GO" id="GO:0022857">
    <property type="term" value="F:transmembrane transporter activity"/>
    <property type="evidence" value="ECO:0007669"/>
    <property type="project" value="UniProtKB-UniRule"/>
</dbReference>
<dbReference type="InterPro" id="IPR055348">
    <property type="entry name" value="DctQ"/>
</dbReference>
<comment type="subcellular location">
    <subcellularLocation>
        <location evidence="1 9">Cell inner membrane</location>
        <topology evidence="1 9">Multi-pass membrane protein</topology>
    </subcellularLocation>
</comment>
<accession>A0A154KQ80</accession>
<keyword evidence="3" id="KW-1003">Cell membrane</keyword>
<evidence type="ECO:0000313" key="12">
    <source>
        <dbReference type="Proteomes" id="UP000219068"/>
    </source>
</evidence>
<evidence type="ECO:0000256" key="9">
    <source>
        <dbReference type="RuleBase" id="RU369079"/>
    </source>
</evidence>
<keyword evidence="4 9" id="KW-0997">Cell inner membrane</keyword>
<keyword evidence="2 9" id="KW-0813">Transport</keyword>
<evidence type="ECO:0000256" key="6">
    <source>
        <dbReference type="ARBA" id="ARBA00022989"/>
    </source>
</evidence>
<evidence type="ECO:0000256" key="3">
    <source>
        <dbReference type="ARBA" id="ARBA00022475"/>
    </source>
</evidence>
<dbReference type="AlphaFoldDB" id="A0A154KQ80"/>
<feature type="transmembrane region" description="Helical" evidence="9">
    <location>
        <begin position="49"/>
        <end position="67"/>
    </location>
</feature>
<dbReference type="GO" id="GO:0005886">
    <property type="term" value="C:plasma membrane"/>
    <property type="evidence" value="ECO:0007669"/>
    <property type="project" value="UniProtKB-SubCell"/>
</dbReference>
<feature type="transmembrane region" description="Helical" evidence="9">
    <location>
        <begin position="88"/>
        <end position="109"/>
    </location>
</feature>